<name>A0A6M1RHM9_9GAMM</name>
<reference evidence="2 3" key="1">
    <citation type="submission" date="2020-02" db="EMBL/GenBank/DDBJ databases">
        <title>The draft genome of Grimontia sedimenta sp. nov., isolated from benthic sediments near coral reefs south of Kuwait.</title>
        <authorList>
            <person name="Mahmoud H.M."/>
            <person name="Jose L."/>
            <person name="Eapen S."/>
        </authorList>
    </citation>
    <scope>NUCLEOTIDE SEQUENCE [LARGE SCALE GENOMIC DNA]</scope>
    <source>
        <strain evidence="2 3">S25</strain>
    </source>
</reference>
<dbReference type="GO" id="GO:0016747">
    <property type="term" value="F:acyltransferase activity, transferring groups other than amino-acyl groups"/>
    <property type="evidence" value="ECO:0007669"/>
    <property type="project" value="InterPro"/>
</dbReference>
<feature type="domain" description="N-acetyltransferase" evidence="1">
    <location>
        <begin position="7"/>
        <end position="177"/>
    </location>
</feature>
<dbReference type="Proteomes" id="UP000473008">
    <property type="component" value="Unassembled WGS sequence"/>
</dbReference>
<dbReference type="EMBL" id="JAALDL010000019">
    <property type="protein sequence ID" value="NGN99796.1"/>
    <property type="molecule type" value="Genomic_DNA"/>
</dbReference>
<evidence type="ECO:0000259" key="1">
    <source>
        <dbReference type="PROSITE" id="PS51186"/>
    </source>
</evidence>
<comment type="caution">
    <text evidence="2">The sequence shown here is derived from an EMBL/GenBank/DDBJ whole genome shotgun (WGS) entry which is preliminary data.</text>
</comment>
<dbReference type="InterPro" id="IPR051531">
    <property type="entry name" value="N-acetyltransferase"/>
</dbReference>
<dbReference type="Pfam" id="PF13302">
    <property type="entry name" value="Acetyltransf_3"/>
    <property type="match status" value="1"/>
</dbReference>
<keyword evidence="3" id="KW-1185">Reference proteome</keyword>
<dbReference type="InterPro" id="IPR000182">
    <property type="entry name" value="GNAT_dom"/>
</dbReference>
<accession>A0A6M1RHM9</accession>
<dbReference type="AlphaFoldDB" id="A0A6M1RHM9"/>
<dbReference type="InterPro" id="IPR016181">
    <property type="entry name" value="Acyl_CoA_acyltransferase"/>
</dbReference>
<keyword evidence="2" id="KW-0808">Transferase</keyword>
<dbReference type="PROSITE" id="PS51186">
    <property type="entry name" value="GNAT"/>
    <property type="match status" value="1"/>
</dbReference>
<dbReference type="PANTHER" id="PTHR43792:SF1">
    <property type="entry name" value="N-ACETYLTRANSFERASE DOMAIN-CONTAINING PROTEIN"/>
    <property type="match status" value="1"/>
</dbReference>
<gene>
    <name evidence="2" type="ORF">G5S52_19800</name>
</gene>
<evidence type="ECO:0000313" key="2">
    <source>
        <dbReference type="EMBL" id="NGN99796.1"/>
    </source>
</evidence>
<organism evidence="2 3">
    <name type="scientific">Grimontia sedimenti</name>
    <dbReference type="NCBI Taxonomy" id="2711294"/>
    <lineage>
        <taxon>Bacteria</taxon>
        <taxon>Pseudomonadati</taxon>
        <taxon>Pseudomonadota</taxon>
        <taxon>Gammaproteobacteria</taxon>
        <taxon>Vibrionales</taxon>
        <taxon>Vibrionaceae</taxon>
        <taxon>Grimontia</taxon>
    </lineage>
</organism>
<dbReference type="PANTHER" id="PTHR43792">
    <property type="entry name" value="GNAT FAMILY, PUTATIVE (AFU_ORTHOLOGUE AFUA_3G00765)-RELATED-RELATED"/>
    <property type="match status" value="1"/>
</dbReference>
<proteinExistence type="predicted"/>
<evidence type="ECO:0000313" key="3">
    <source>
        <dbReference type="Proteomes" id="UP000473008"/>
    </source>
</evidence>
<dbReference type="RefSeq" id="WP_165017770.1">
    <property type="nucleotide sequence ID" value="NZ_JAALDL010000019.1"/>
</dbReference>
<protein>
    <submittedName>
        <fullName evidence="2">GNAT family N-acetyltransferase</fullName>
    </submittedName>
</protein>
<dbReference type="SUPFAM" id="SSF55729">
    <property type="entry name" value="Acyl-CoA N-acyltransferases (Nat)"/>
    <property type="match status" value="1"/>
</dbReference>
<sequence>MIETNRLILRDWKEEDFAPFAQLNADPEVMRYFPSTLSLEESNEQAMRIQSLITERGWGFWAVELKATGQFIGFVGLHSQDERSGIPCAPFVEIGWRLSSEYWGKGYAPEAALSALEFAFCKLGSPSVYAFTALPNKPSQRVMSKLGMENVNQNFDHPKLPQGHDLERHCLYKISREQWFQKSK</sequence>
<dbReference type="Gene3D" id="3.40.630.30">
    <property type="match status" value="1"/>
</dbReference>